<dbReference type="PANTHER" id="PTHR40072:SF1">
    <property type="entry name" value="MOLYBDOPTERIN-GUANINE DINUCLEOTIDE BIOSYNTHESIS ADAPTER PROTEIN"/>
    <property type="match status" value="1"/>
</dbReference>
<keyword evidence="3" id="KW-1185">Reference proteome</keyword>
<protein>
    <submittedName>
        <fullName evidence="2">Molybdopterin-guanine dinucleotide biosynthesis protein B</fullName>
    </submittedName>
</protein>
<dbReference type="Gene3D" id="3.40.50.300">
    <property type="entry name" value="P-loop containing nucleotide triphosphate hydrolases"/>
    <property type="match status" value="1"/>
</dbReference>
<sequence length="179" mass="19597">MKVFGVAGYSNSGKTTLIEQLIPRAVARGLRVSLIKHAHHEFDVDQPGKDSWRHRKAGAAEVMVVSGKRWALMHELRGADEPALDELIAKLAPCDLVLVEGYKASPIPKLEVWRAENGKPRLPDDDAHIVALVTDSPAAADESRLPVLDLDDPDAVLAWILDYLAWPEDGAESLLRSAL</sequence>
<dbReference type="PANTHER" id="PTHR40072">
    <property type="entry name" value="MOLYBDOPTERIN-GUANINE DINUCLEOTIDE BIOSYNTHESIS ADAPTER PROTEIN-RELATED"/>
    <property type="match status" value="1"/>
</dbReference>
<dbReference type="CDD" id="cd03116">
    <property type="entry name" value="MobB"/>
    <property type="match status" value="1"/>
</dbReference>
<dbReference type="InterPro" id="IPR027417">
    <property type="entry name" value="P-loop_NTPase"/>
</dbReference>
<gene>
    <name evidence="2" type="primary">mobB</name>
    <name evidence="2" type="ORF">FXN63_09540</name>
</gene>
<evidence type="ECO:0000313" key="3">
    <source>
        <dbReference type="Proteomes" id="UP000325161"/>
    </source>
</evidence>
<dbReference type="EMBL" id="CP043046">
    <property type="protein sequence ID" value="QEI06052.1"/>
    <property type="molecule type" value="Genomic_DNA"/>
</dbReference>
<dbReference type="Pfam" id="PF03205">
    <property type="entry name" value="MobB"/>
    <property type="match status" value="1"/>
</dbReference>
<dbReference type="Proteomes" id="UP000325161">
    <property type="component" value="Chromosome"/>
</dbReference>
<dbReference type="InterPro" id="IPR004435">
    <property type="entry name" value="MobB_dom"/>
</dbReference>
<dbReference type="KEGG" id="pacr:FXN63_09540"/>
<feature type="domain" description="Molybdopterin-guanine dinucleotide biosynthesis protein B (MobB)" evidence="1">
    <location>
        <begin position="3"/>
        <end position="135"/>
    </location>
</feature>
<dbReference type="AlphaFoldDB" id="A0A5C0AUH1"/>
<evidence type="ECO:0000313" key="2">
    <source>
        <dbReference type="EMBL" id="QEI06052.1"/>
    </source>
</evidence>
<organism evidence="2 3">
    <name type="scientific">Pigmentiphaga aceris</name>
    <dbReference type="NCBI Taxonomy" id="1940612"/>
    <lineage>
        <taxon>Bacteria</taxon>
        <taxon>Pseudomonadati</taxon>
        <taxon>Pseudomonadota</taxon>
        <taxon>Betaproteobacteria</taxon>
        <taxon>Burkholderiales</taxon>
        <taxon>Alcaligenaceae</taxon>
        <taxon>Pigmentiphaga</taxon>
    </lineage>
</organism>
<dbReference type="InterPro" id="IPR052539">
    <property type="entry name" value="MGD_biosynthesis_adapter"/>
</dbReference>
<reference evidence="2 3" key="1">
    <citation type="submission" date="2019-08" db="EMBL/GenBank/DDBJ databases">
        <title>Amphibian skin-associated Pigmentiphaga: genome sequence and occurrence across geography and hosts.</title>
        <authorList>
            <person name="Bletz M.C."/>
            <person name="Bunk B."/>
            <person name="Sproeer C."/>
            <person name="Biwer P."/>
            <person name="Reiter S."/>
            <person name="Rabemananjara F.C.E."/>
            <person name="Schulz S."/>
            <person name="Overmann J."/>
            <person name="Vences M."/>
        </authorList>
    </citation>
    <scope>NUCLEOTIDE SEQUENCE [LARGE SCALE GENOMIC DNA]</scope>
    <source>
        <strain evidence="2 3">Mada1488</strain>
    </source>
</reference>
<dbReference type="GO" id="GO:0006777">
    <property type="term" value="P:Mo-molybdopterin cofactor biosynthetic process"/>
    <property type="evidence" value="ECO:0007669"/>
    <property type="project" value="InterPro"/>
</dbReference>
<name>A0A5C0AUH1_9BURK</name>
<evidence type="ECO:0000259" key="1">
    <source>
        <dbReference type="Pfam" id="PF03205"/>
    </source>
</evidence>
<dbReference type="NCBIfam" id="TIGR00176">
    <property type="entry name" value="mobB"/>
    <property type="match status" value="1"/>
</dbReference>
<dbReference type="OrthoDB" id="9804758at2"/>
<accession>A0A5C0AUH1</accession>
<dbReference type="RefSeq" id="WP_148814435.1">
    <property type="nucleotide sequence ID" value="NZ_CP043046.1"/>
</dbReference>
<dbReference type="SUPFAM" id="SSF52540">
    <property type="entry name" value="P-loop containing nucleoside triphosphate hydrolases"/>
    <property type="match status" value="1"/>
</dbReference>
<dbReference type="GO" id="GO:0005525">
    <property type="term" value="F:GTP binding"/>
    <property type="evidence" value="ECO:0007669"/>
    <property type="project" value="InterPro"/>
</dbReference>
<proteinExistence type="predicted"/>